<dbReference type="EMBL" id="JBHPBY010000712">
    <property type="protein sequence ID" value="MFC1854086.1"/>
    <property type="molecule type" value="Genomic_DNA"/>
</dbReference>
<dbReference type="Proteomes" id="UP001594351">
    <property type="component" value="Unassembled WGS sequence"/>
</dbReference>
<protein>
    <submittedName>
        <fullName evidence="5">Threonine synthase</fullName>
        <ecNumber evidence="5">4.2.3.1</ecNumber>
    </submittedName>
</protein>
<dbReference type="Pfam" id="PF00291">
    <property type="entry name" value="PALP"/>
    <property type="match status" value="1"/>
</dbReference>
<gene>
    <name evidence="5" type="ORF">ACFL27_28215</name>
</gene>
<keyword evidence="3 5" id="KW-0456">Lyase</keyword>
<reference evidence="5 6" key="1">
    <citation type="submission" date="2024-09" db="EMBL/GenBank/DDBJ databases">
        <title>Laminarin stimulates single cell rates of sulfate reduction while oxygen inhibits transcriptomic activity in coastal marine sediment.</title>
        <authorList>
            <person name="Lindsay M."/>
            <person name="Orcutt B."/>
            <person name="Emerson D."/>
            <person name="Stepanauskas R."/>
            <person name="D'Angelo T."/>
        </authorList>
    </citation>
    <scope>NUCLEOTIDE SEQUENCE [LARGE SCALE GENOMIC DNA]</scope>
    <source>
        <strain evidence="5">SAG AM-311-K15</strain>
    </source>
</reference>
<evidence type="ECO:0000256" key="2">
    <source>
        <dbReference type="ARBA" id="ARBA00022898"/>
    </source>
</evidence>
<evidence type="ECO:0000313" key="5">
    <source>
        <dbReference type="EMBL" id="MFC1854086.1"/>
    </source>
</evidence>
<keyword evidence="6" id="KW-1185">Reference proteome</keyword>
<dbReference type="InterPro" id="IPR036052">
    <property type="entry name" value="TrpB-like_PALP_sf"/>
</dbReference>
<dbReference type="SUPFAM" id="SSF53686">
    <property type="entry name" value="Tryptophan synthase beta subunit-like PLP-dependent enzymes"/>
    <property type="match status" value="1"/>
</dbReference>
<dbReference type="InterPro" id="IPR050147">
    <property type="entry name" value="Ser/Thr_Dehydratase"/>
</dbReference>
<dbReference type="PANTHER" id="PTHR48078">
    <property type="entry name" value="THREONINE DEHYDRATASE, MITOCHONDRIAL-RELATED"/>
    <property type="match status" value="1"/>
</dbReference>
<evidence type="ECO:0000313" key="6">
    <source>
        <dbReference type="Proteomes" id="UP001594351"/>
    </source>
</evidence>
<dbReference type="InterPro" id="IPR001926">
    <property type="entry name" value="TrpB-like_PALP"/>
</dbReference>
<accession>A0ABV6Z6U9</accession>
<proteinExistence type="predicted"/>
<dbReference type="Gene3D" id="3.40.50.1100">
    <property type="match status" value="2"/>
</dbReference>
<dbReference type="PANTHER" id="PTHR48078:SF6">
    <property type="entry name" value="L-THREONINE DEHYDRATASE CATABOLIC TDCB"/>
    <property type="match status" value="1"/>
</dbReference>
<dbReference type="EC" id="4.2.3.1" evidence="5"/>
<organism evidence="5 6">
    <name type="scientific">candidate division CSSED10-310 bacterium</name>
    <dbReference type="NCBI Taxonomy" id="2855610"/>
    <lineage>
        <taxon>Bacteria</taxon>
        <taxon>Bacteria division CSSED10-310</taxon>
    </lineage>
</organism>
<evidence type="ECO:0000259" key="4">
    <source>
        <dbReference type="Pfam" id="PF00291"/>
    </source>
</evidence>
<feature type="domain" description="Tryptophan synthase beta chain-like PALP" evidence="4">
    <location>
        <begin position="63"/>
        <end position="356"/>
    </location>
</feature>
<dbReference type="GO" id="GO:0004795">
    <property type="term" value="F:threonine synthase activity"/>
    <property type="evidence" value="ECO:0007669"/>
    <property type="project" value="UniProtKB-EC"/>
</dbReference>
<evidence type="ECO:0000256" key="1">
    <source>
        <dbReference type="ARBA" id="ARBA00001933"/>
    </source>
</evidence>
<comment type="cofactor">
    <cofactor evidence="1">
        <name>pyridoxal 5'-phosphate</name>
        <dbReference type="ChEBI" id="CHEBI:597326"/>
    </cofactor>
</comment>
<keyword evidence="2" id="KW-0663">Pyridoxal phosphate</keyword>
<comment type="caution">
    <text evidence="5">The sequence shown here is derived from an EMBL/GenBank/DDBJ whole genome shotgun (WGS) entry which is preliminary data.</text>
</comment>
<sequence>MLQCFECEKQFTLSEKRWRCSCGGLLDVVFDCHFPLEKIKKRKPTLWRYREAIPLQNEENRVSFEEGFTPLREYDFNGFPVLIKHDHLFHTGSFKDRGASVLISKIKELGITRVVEDSSGNAACAIAAYCARAEIGCQIFVPNNTAAHKVRQIAQYGAMLIRVPGTREDTASAALQAAEKDFYASHSWNPFFLQGTKTFAYEVCEQLGWKAPDAVVLPAGNGTLLLGAFLGFNDVYQAHLVAKIPKLIAVQAQNCAPLYKAFTAQMSEIPRIIQKQTVAAGIAIADPVRGKQIIQAVQKTQGHFITVSESEIKKSLLEMDKRGLSIEPTAAATVAGISQYVSRAPSREVIVSVFTGRGIG</sequence>
<dbReference type="InterPro" id="IPR000634">
    <property type="entry name" value="Ser/Thr_deHydtase_PyrdxlP-BS"/>
</dbReference>
<dbReference type="CDD" id="cd01563">
    <property type="entry name" value="Thr-synth_1"/>
    <property type="match status" value="1"/>
</dbReference>
<evidence type="ECO:0000256" key="3">
    <source>
        <dbReference type="ARBA" id="ARBA00023239"/>
    </source>
</evidence>
<dbReference type="PROSITE" id="PS00165">
    <property type="entry name" value="DEHYDRATASE_SER_THR"/>
    <property type="match status" value="1"/>
</dbReference>
<name>A0ABV6Z6U9_UNCC1</name>